<keyword evidence="8" id="KW-1185">Reference proteome</keyword>
<dbReference type="InterPro" id="IPR000719">
    <property type="entry name" value="Prot_kinase_dom"/>
</dbReference>
<dbReference type="Gene3D" id="1.10.510.10">
    <property type="entry name" value="Transferase(Phosphotransferase) domain 1"/>
    <property type="match status" value="1"/>
</dbReference>
<name>D0LVU6_HALO1</name>
<protein>
    <submittedName>
        <fullName evidence="7">Serine/threonine protein kinase</fullName>
    </submittedName>
</protein>
<dbReference type="SUPFAM" id="SSF56112">
    <property type="entry name" value="Protein kinase-like (PK-like)"/>
    <property type="match status" value="1"/>
</dbReference>
<evidence type="ECO:0000256" key="4">
    <source>
        <dbReference type="ARBA" id="ARBA00022840"/>
    </source>
</evidence>
<keyword evidence="7" id="KW-0723">Serine/threonine-protein kinase</keyword>
<dbReference type="SMART" id="SM00220">
    <property type="entry name" value="S_TKc"/>
    <property type="match status" value="1"/>
</dbReference>
<dbReference type="AlphaFoldDB" id="D0LVU6"/>
<keyword evidence="2 5" id="KW-0547">Nucleotide-binding</keyword>
<dbReference type="PROSITE" id="PS50011">
    <property type="entry name" value="PROTEIN_KINASE_DOM"/>
    <property type="match status" value="1"/>
</dbReference>
<dbReference type="CDD" id="cd14014">
    <property type="entry name" value="STKc_PknB_like"/>
    <property type="match status" value="1"/>
</dbReference>
<dbReference type="OrthoDB" id="9801841at2"/>
<evidence type="ECO:0000259" key="6">
    <source>
        <dbReference type="PROSITE" id="PS50011"/>
    </source>
</evidence>
<sequence>MDGQIFGKYKVTRKLGEGGMGAVYAAEHEQLGSRVAIKVLLAEWLQQEEIVKRFKNEALATARIKHPGMVEIHDSGQTDEGAVYIVMEYLEGEDLYRRMRKRGRLPPPQALLFAQQMCSALQAAHDLGVIHRDLKPGNVFLVPDPQVPGGERIKLLDFGIAKVRIENNPNAVQTRNDAMMGTPTYMAPEQCSGATNVDQRSDVYAVGCILFEMLCGRTPFIGDKPTDVMVMKMRDDPPRASSMQPEVWPELDEVLSRALARDANHRYASASQFGEALGGLLAGFSGPVTAGPTTRPRTNPVTGTFPGGGTVTNAVAPGTVAVTPQSRSRWPLVASMLVTLVLAGGAAVYVLGPREPAPAPAALVPAPVPAAPPPLEFRQIERVDAAIEKPLSQTLWILDAEPGPAEVVYQDEVRGQTPIAILVERDAERRERITLRYDPENYGEQHLELSAARDVQQLVELQPYIDVKISSKPPKADVYTPDDEYQGRTPMTMSLPRTDEKRILELRRDGYLTQQIAVDFSVPGELNFDLERAVSVLIDSNPSGADVWLEGEHLGETLYRAQLPLKPGRRNFRLTLEGCREETVRLRANQDDSALVTLKCE</sequence>
<feature type="domain" description="Protein kinase" evidence="6">
    <location>
        <begin position="9"/>
        <end position="281"/>
    </location>
</feature>
<dbReference type="eggNOG" id="COG0515">
    <property type="taxonomic scope" value="Bacteria"/>
</dbReference>
<dbReference type="InterPro" id="IPR011009">
    <property type="entry name" value="Kinase-like_dom_sf"/>
</dbReference>
<dbReference type="GO" id="GO:0005524">
    <property type="term" value="F:ATP binding"/>
    <property type="evidence" value="ECO:0007669"/>
    <property type="project" value="UniProtKB-UniRule"/>
</dbReference>
<dbReference type="HOGENOM" id="CLU_000288_63_44_7"/>
<accession>D0LVU6</accession>
<dbReference type="RefSeq" id="WP_012826689.1">
    <property type="nucleotide sequence ID" value="NC_013440.1"/>
</dbReference>
<dbReference type="GO" id="GO:0004674">
    <property type="term" value="F:protein serine/threonine kinase activity"/>
    <property type="evidence" value="ECO:0007669"/>
    <property type="project" value="UniProtKB-KW"/>
</dbReference>
<dbReference type="STRING" id="502025.Hoch_1528"/>
<dbReference type="InterPro" id="IPR008271">
    <property type="entry name" value="Ser/Thr_kinase_AS"/>
</dbReference>
<dbReference type="EMBL" id="CP001804">
    <property type="protein sequence ID" value="ACY14080.1"/>
    <property type="molecule type" value="Genomic_DNA"/>
</dbReference>
<dbReference type="PANTHER" id="PTHR43289:SF30">
    <property type="entry name" value="NON-SPECIFIC SERINE_THREONINE PROTEIN KINASE"/>
    <property type="match status" value="1"/>
</dbReference>
<dbReference type="PANTHER" id="PTHR43289">
    <property type="entry name" value="MITOGEN-ACTIVATED PROTEIN KINASE KINASE KINASE 20-RELATED"/>
    <property type="match status" value="1"/>
</dbReference>
<evidence type="ECO:0000313" key="7">
    <source>
        <dbReference type="EMBL" id="ACY14080.1"/>
    </source>
</evidence>
<dbReference type="PROSITE" id="PS00108">
    <property type="entry name" value="PROTEIN_KINASE_ST"/>
    <property type="match status" value="1"/>
</dbReference>
<keyword evidence="1" id="KW-0808">Transferase</keyword>
<evidence type="ECO:0000256" key="1">
    <source>
        <dbReference type="ARBA" id="ARBA00022679"/>
    </source>
</evidence>
<keyword evidence="4 5" id="KW-0067">ATP-binding</keyword>
<evidence type="ECO:0000256" key="5">
    <source>
        <dbReference type="PROSITE-ProRule" id="PRU10141"/>
    </source>
</evidence>
<evidence type="ECO:0000256" key="3">
    <source>
        <dbReference type="ARBA" id="ARBA00022777"/>
    </source>
</evidence>
<dbReference type="Proteomes" id="UP000001880">
    <property type="component" value="Chromosome"/>
</dbReference>
<dbReference type="InterPro" id="IPR017441">
    <property type="entry name" value="Protein_kinase_ATP_BS"/>
</dbReference>
<dbReference type="Gene3D" id="3.30.200.20">
    <property type="entry name" value="Phosphorylase Kinase, domain 1"/>
    <property type="match status" value="1"/>
</dbReference>
<evidence type="ECO:0000313" key="8">
    <source>
        <dbReference type="Proteomes" id="UP000001880"/>
    </source>
</evidence>
<dbReference type="KEGG" id="hoh:Hoch_1528"/>
<evidence type="ECO:0000256" key="2">
    <source>
        <dbReference type="ARBA" id="ARBA00022741"/>
    </source>
</evidence>
<organism evidence="7 8">
    <name type="scientific">Haliangium ochraceum (strain DSM 14365 / JCM 11303 / SMP-2)</name>
    <dbReference type="NCBI Taxonomy" id="502025"/>
    <lineage>
        <taxon>Bacteria</taxon>
        <taxon>Pseudomonadati</taxon>
        <taxon>Myxococcota</taxon>
        <taxon>Polyangia</taxon>
        <taxon>Haliangiales</taxon>
        <taxon>Kofleriaceae</taxon>
        <taxon>Haliangium</taxon>
    </lineage>
</organism>
<reference evidence="7 8" key="1">
    <citation type="journal article" date="2010" name="Stand. Genomic Sci.">
        <title>Complete genome sequence of Haliangium ochraceum type strain (SMP-2).</title>
        <authorList>
            <consortium name="US DOE Joint Genome Institute (JGI-PGF)"/>
            <person name="Ivanova N."/>
            <person name="Daum C."/>
            <person name="Lang E."/>
            <person name="Abt B."/>
            <person name="Kopitz M."/>
            <person name="Saunders E."/>
            <person name="Lapidus A."/>
            <person name="Lucas S."/>
            <person name="Glavina Del Rio T."/>
            <person name="Nolan M."/>
            <person name="Tice H."/>
            <person name="Copeland A."/>
            <person name="Cheng J.F."/>
            <person name="Chen F."/>
            <person name="Bruce D."/>
            <person name="Goodwin L."/>
            <person name="Pitluck S."/>
            <person name="Mavromatis K."/>
            <person name="Pati A."/>
            <person name="Mikhailova N."/>
            <person name="Chen A."/>
            <person name="Palaniappan K."/>
            <person name="Land M."/>
            <person name="Hauser L."/>
            <person name="Chang Y.J."/>
            <person name="Jeffries C.D."/>
            <person name="Detter J.C."/>
            <person name="Brettin T."/>
            <person name="Rohde M."/>
            <person name="Goker M."/>
            <person name="Bristow J."/>
            <person name="Markowitz V."/>
            <person name="Eisen J.A."/>
            <person name="Hugenholtz P."/>
            <person name="Kyrpides N.C."/>
            <person name="Klenk H.P."/>
        </authorList>
    </citation>
    <scope>NUCLEOTIDE SEQUENCE [LARGE SCALE GENOMIC DNA]</scope>
    <source>
        <strain evidence="8">DSM 14365 / CIP 107738 / JCM 11303 / AJ 13395 / SMP-2</strain>
    </source>
</reference>
<feature type="binding site" evidence="5">
    <location>
        <position position="38"/>
    </location>
    <ligand>
        <name>ATP</name>
        <dbReference type="ChEBI" id="CHEBI:30616"/>
    </ligand>
</feature>
<gene>
    <name evidence="7" type="ordered locus">Hoch_1528</name>
</gene>
<dbReference type="Pfam" id="PF00069">
    <property type="entry name" value="Pkinase"/>
    <property type="match status" value="1"/>
</dbReference>
<dbReference type="PROSITE" id="PS00107">
    <property type="entry name" value="PROTEIN_KINASE_ATP"/>
    <property type="match status" value="1"/>
</dbReference>
<keyword evidence="3 7" id="KW-0418">Kinase</keyword>
<proteinExistence type="predicted"/>